<keyword evidence="13" id="KW-1185">Reference proteome</keyword>
<protein>
    <recommendedName>
        <fullName evidence="5">Microtubule-associated protein Jupiter</fullName>
    </recommendedName>
</protein>
<evidence type="ECO:0000256" key="3">
    <source>
        <dbReference type="ARBA" id="ARBA00004186"/>
    </source>
</evidence>
<feature type="region of interest" description="Disordered" evidence="11">
    <location>
        <begin position="81"/>
        <end position="280"/>
    </location>
</feature>
<feature type="compositionally biased region" description="Low complexity" evidence="11">
    <location>
        <begin position="151"/>
        <end position="175"/>
    </location>
</feature>
<evidence type="ECO:0000256" key="5">
    <source>
        <dbReference type="ARBA" id="ARBA00021471"/>
    </source>
</evidence>
<feature type="compositionally biased region" description="Polar residues" evidence="11">
    <location>
        <begin position="38"/>
        <end position="47"/>
    </location>
</feature>
<evidence type="ECO:0000313" key="13">
    <source>
        <dbReference type="Proteomes" id="UP000069940"/>
    </source>
</evidence>
<dbReference type="PANTHER" id="PTHR34930:SF2">
    <property type="entry name" value="MICROTUBULE-ASSOCIATED PROTEIN JUPITER"/>
    <property type="match status" value="1"/>
</dbReference>
<evidence type="ECO:0000256" key="7">
    <source>
        <dbReference type="ARBA" id="ARBA00022553"/>
    </source>
</evidence>
<evidence type="ECO:0000256" key="11">
    <source>
        <dbReference type="SAM" id="MobiDB-lite"/>
    </source>
</evidence>
<evidence type="ECO:0000256" key="9">
    <source>
        <dbReference type="ARBA" id="ARBA00023212"/>
    </source>
</evidence>
<dbReference type="Pfam" id="PF17054">
    <property type="entry name" value="JUPITER"/>
    <property type="match status" value="1"/>
</dbReference>
<proteinExistence type="inferred from homology"/>
<evidence type="ECO:0000256" key="1">
    <source>
        <dbReference type="ARBA" id="ARBA00003805"/>
    </source>
</evidence>
<comment type="function">
    <text evidence="1">Binds to all microtubule populations.</text>
</comment>
<keyword evidence="10" id="KW-0539">Nucleus</keyword>
<dbReference type="GeneID" id="109405001"/>
<sequence length="280" mass="29267">MATYAAFKHVELFNVGNAKKRVLKPPGGGSSDLFGADNQPQTPRSMNKNRMQSNIFAAPEGQKAGNVFRQGVHRYYFLGETPRRGASGQDSYNRLFGEADRPYTPAKNHMKSNLPIGNDATDAGKTNGHSSSSNGKANGHHQNGNGIAPATNGHSSHSNGSSHTNGHSNGTSTSSAPSQNGSTHTSPKSSSSSTVSSPRSPRFAQRNPVTGNGVEDYADKPRKPSSRRGGNSENGNPVTGEGYKSGGAAEINTTVPSLNGAGHVINKNRIPPGGFSSGLW</sequence>
<dbReference type="EnsemblMetazoa" id="AALFPA23_019522.R28720">
    <property type="protein sequence ID" value="AALFPA23_019522.P28720"/>
    <property type="gene ID" value="AALFPA23_019522"/>
</dbReference>
<reference evidence="13" key="1">
    <citation type="journal article" date="2015" name="Proc. Natl. Acad. Sci. U.S.A.">
        <title>Genome sequence of the Asian Tiger mosquito, Aedes albopictus, reveals insights into its biology, genetics, and evolution.</title>
        <authorList>
            <person name="Chen X.G."/>
            <person name="Jiang X."/>
            <person name="Gu J."/>
            <person name="Xu M."/>
            <person name="Wu Y."/>
            <person name="Deng Y."/>
            <person name="Zhang C."/>
            <person name="Bonizzoni M."/>
            <person name="Dermauw W."/>
            <person name="Vontas J."/>
            <person name="Armbruster P."/>
            <person name="Huang X."/>
            <person name="Yang Y."/>
            <person name="Zhang H."/>
            <person name="He W."/>
            <person name="Peng H."/>
            <person name="Liu Y."/>
            <person name="Wu K."/>
            <person name="Chen J."/>
            <person name="Lirakis M."/>
            <person name="Topalis P."/>
            <person name="Van Leeuwen T."/>
            <person name="Hall A.B."/>
            <person name="Jiang X."/>
            <person name="Thorpe C."/>
            <person name="Mueller R.L."/>
            <person name="Sun C."/>
            <person name="Waterhouse R.M."/>
            <person name="Yan G."/>
            <person name="Tu Z.J."/>
            <person name="Fang X."/>
            <person name="James A.A."/>
        </authorList>
    </citation>
    <scope>NUCLEOTIDE SEQUENCE [LARGE SCALE GENOMIC DNA]</scope>
    <source>
        <strain evidence="13">Foshan</strain>
    </source>
</reference>
<evidence type="ECO:0000313" key="12">
    <source>
        <dbReference type="EnsemblMetazoa" id="AALFPA23_019522.P28720"/>
    </source>
</evidence>
<organism evidence="12 13">
    <name type="scientific">Aedes albopictus</name>
    <name type="common">Asian tiger mosquito</name>
    <name type="synonym">Stegomyia albopicta</name>
    <dbReference type="NCBI Taxonomy" id="7160"/>
    <lineage>
        <taxon>Eukaryota</taxon>
        <taxon>Metazoa</taxon>
        <taxon>Ecdysozoa</taxon>
        <taxon>Arthropoda</taxon>
        <taxon>Hexapoda</taxon>
        <taxon>Insecta</taxon>
        <taxon>Pterygota</taxon>
        <taxon>Neoptera</taxon>
        <taxon>Endopterygota</taxon>
        <taxon>Diptera</taxon>
        <taxon>Nematocera</taxon>
        <taxon>Culicoidea</taxon>
        <taxon>Culicidae</taxon>
        <taxon>Culicinae</taxon>
        <taxon>Aedini</taxon>
        <taxon>Aedes</taxon>
        <taxon>Stegomyia</taxon>
    </lineage>
</organism>
<evidence type="ECO:0000256" key="4">
    <source>
        <dbReference type="ARBA" id="ARBA00005344"/>
    </source>
</evidence>
<evidence type="ECO:0000256" key="8">
    <source>
        <dbReference type="ARBA" id="ARBA00022701"/>
    </source>
</evidence>
<feature type="compositionally biased region" description="Polar residues" evidence="11">
    <location>
        <begin position="127"/>
        <end position="145"/>
    </location>
</feature>
<reference evidence="12" key="2">
    <citation type="submission" date="2025-05" db="UniProtKB">
        <authorList>
            <consortium name="EnsemblMetazoa"/>
        </authorList>
    </citation>
    <scope>IDENTIFICATION</scope>
    <source>
        <strain evidence="12">Foshan</strain>
    </source>
</reference>
<dbReference type="RefSeq" id="XP_029727187.2">
    <property type="nucleotide sequence ID" value="XM_029871327.2"/>
</dbReference>
<evidence type="ECO:0000256" key="6">
    <source>
        <dbReference type="ARBA" id="ARBA00022490"/>
    </source>
</evidence>
<dbReference type="PANTHER" id="PTHR34930">
    <property type="entry name" value="GEO05313P1"/>
    <property type="match status" value="1"/>
</dbReference>
<comment type="subcellular location">
    <subcellularLocation>
        <location evidence="3">Cytoplasm</location>
        <location evidence="3">Cytoskeleton</location>
        <location evidence="3">Spindle</location>
    </subcellularLocation>
    <subcellularLocation>
        <location evidence="2">Nucleus</location>
    </subcellularLocation>
</comment>
<keyword evidence="8" id="KW-0493">Microtubule</keyword>
<keyword evidence="6" id="KW-0963">Cytoplasm</keyword>
<feature type="compositionally biased region" description="Low complexity" evidence="11">
    <location>
        <begin position="182"/>
        <end position="201"/>
    </location>
</feature>
<feature type="region of interest" description="Disordered" evidence="11">
    <location>
        <begin position="22"/>
        <end position="47"/>
    </location>
</feature>
<evidence type="ECO:0000256" key="10">
    <source>
        <dbReference type="ARBA" id="ARBA00023242"/>
    </source>
</evidence>
<evidence type="ECO:0000256" key="2">
    <source>
        <dbReference type="ARBA" id="ARBA00004123"/>
    </source>
</evidence>
<name>A0ABM1ZL47_AEDAL</name>
<accession>A0ABM1ZL47</accession>
<dbReference type="Proteomes" id="UP000069940">
    <property type="component" value="Unassembled WGS sequence"/>
</dbReference>
<dbReference type="InterPro" id="IPR033335">
    <property type="entry name" value="JUPITER"/>
</dbReference>
<feature type="compositionally biased region" description="Polar residues" evidence="11">
    <location>
        <begin position="228"/>
        <end position="237"/>
    </location>
</feature>
<comment type="similarity">
    <text evidence="4">Belongs to the MAP Jupiter family.</text>
</comment>
<keyword evidence="7" id="KW-0597">Phosphoprotein</keyword>
<keyword evidence="9" id="KW-0206">Cytoskeleton</keyword>